<dbReference type="Pfam" id="PF00078">
    <property type="entry name" value="RVT_1"/>
    <property type="match status" value="2"/>
</dbReference>
<evidence type="ECO:0000256" key="9">
    <source>
        <dbReference type="ARBA" id="ARBA00023268"/>
    </source>
</evidence>
<dbReference type="Pfam" id="PF17921">
    <property type="entry name" value="Integrase_H2C2"/>
    <property type="match status" value="1"/>
</dbReference>
<dbReference type="InterPro" id="IPR012337">
    <property type="entry name" value="RNaseH-like_sf"/>
</dbReference>
<organism evidence="13 14">
    <name type="scientific">Oryza sativa subsp. japonica</name>
    <name type="common">Rice</name>
    <dbReference type="NCBI Taxonomy" id="39947"/>
    <lineage>
        <taxon>Eukaryota</taxon>
        <taxon>Viridiplantae</taxon>
        <taxon>Streptophyta</taxon>
        <taxon>Embryophyta</taxon>
        <taxon>Tracheophyta</taxon>
        <taxon>Spermatophyta</taxon>
        <taxon>Magnoliopsida</taxon>
        <taxon>Liliopsida</taxon>
        <taxon>Poales</taxon>
        <taxon>Poaceae</taxon>
        <taxon>BOP clade</taxon>
        <taxon>Oryzoideae</taxon>
        <taxon>Oryzeae</taxon>
        <taxon>Oryzinae</taxon>
        <taxon>Oryza</taxon>
        <taxon>Oryza sativa</taxon>
    </lineage>
</organism>
<dbReference type="Gene3D" id="3.10.20.370">
    <property type="match status" value="1"/>
</dbReference>
<evidence type="ECO:0000313" key="14">
    <source>
        <dbReference type="Proteomes" id="UP000000763"/>
    </source>
</evidence>
<reference evidence="14" key="1">
    <citation type="journal article" date="2005" name="Nature">
        <title>The map-based sequence of the rice genome.</title>
        <authorList>
            <consortium name="International rice genome sequencing project (IRGSP)"/>
            <person name="Matsumoto T."/>
            <person name="Wu J."/>
            <person name="Kanamori H."/>
            <person name="Katayose Y."/>
            <person name="Fujisawa M."/>
            <person name="Namiki N."/>
            <person name="Mizuno H."/>
            <person name="Yamamoto K."/>
            <person name="Antonio B.A."/>
            <person name="Baba T."/>
            <person name="Sakata K."/>
            <person name="Nagamura Y."/>
            <person name="Aoki H."/>
            <person name="Arikawa K."/>
            <person name="Arita K."/>
            <person name="Bito T."/>
            <person name="Chiden Y."/>
            <person name="Fujitsuka N."/>
            <person name="Fukunaka R."/>
            <person name="Hamada M."/>
            <person name="Harada C."/>
            <person name="Hayashi A."/>
            <person name="Hijishita S."/>
            <person name="Honda M."/>
            <person name="Hosokawa S."/>
            <person name="Ichikawa Y."/>
            <person name="Idonuma A."/>
            <person name="Iijima M."/>
            <person name="Ikeda M."/>
            <person name="Ikeno M."/>
            <person name="Ito K."/>
            <person name="Ito S."/>
            <person name="Ito T."/>
            <person name="Ito Y."/>
            <person name="Ito Y."/>
            <person name="Iwabuchi A."/>
            <person name="Kamiya K."/>
            <person name="Karasawa W."/>
            <person name="Kurita K."/>
            <person name="Katagiri S."/>
            <person name="Kikuta A."/>
            <person name="Kobayashi H."/>
            <person name="Kobayashi N."/>
            <person name="Machita K."/>
            <person name="Maehara T."/>
            <person name="Masukawa M."/>
            <person name="Mizubayashi T."/>
            <person name="Mukai Y."/>
            <person name="Nagasaki H."/>
            <person name="Nagata Y."/>
            <person name="Naito S."/>
            <person name="Nakashima M."/>
            <person name="Nakama Y."/>
            <person name="Nakamichi Y."/>
            <person name="Nakamura M."/>
            <person name="Meguro A."/>
            <person name="Negishi M."/>
            <person name="Ohta I."/>
            <person name="Ohta T."/>
            <person name="Okamoto M."/>
            <person name="Ono N."/>
            <person name="Saji S."/>
            <person name="Sakaguchi M."/>
            <person name="Sakai K."/>
            <person name="Shibata M."/>
            <person name="Shimokawa T."/>
            <person name="Song J."/>
            <person name="Takazaki Y."/>
            <person name="Terasawa K."/>
            <person name="Tsugane M."/>
            <person name="Tsuji K."/>
            <person name="Ueda S."/>
            <person name="Waki K."/>
            <person name="Yamagata H."/>
            <person name="Yamamoto M."/>
            <person name="Yamamoto S."/>
            <person name="Yamane H."/>
            <person name="Yoshiki S."/>
            <person name="Yoshihara R."/>
            <person name="Yukawa K."/>
            <person name="Zhong H."/>
            <person name="Yano M."/>
            <person name="Yuan Q."/>
            <person name="Ouyang S."/>
            <person name="Liu J."/>
            <person name="Jones K.M."/>
            <person name="Gansberger K."/>
            <person name="Moffat K."/>
            <person name="Hill J."/>
            <person name="Bera J."/>
            <person name="Fadrosh D."/>
            <person name="Jin S."/>
            <person name="Johri S."/>
            <person name="Kim M."/>
            <person name="Overton L."/>
            <person name="Reardon M."/>
            <person name="Tsitrin T."/>
            <person name="Vuong H."/>
            <person name="Weaver B."/>
            <person name="Ciecko A."/>
            <person name="Tallon L."/>
            <person name="Jackson J."/>
            <person name="Pai G."/>
            <person name="Aken S.V."/>
            <person name="Utterback T."/>
            <person name="Reidmuller S."/>
            <person name="Feldblyum T."/>
            <person name="Hsiao J."/>
            <person name="Zismann V."/>
            <person name="Iobst S."/>
            <person name="de Vazeille A.R."/>
            <person name="Buell C.R."/>
            <person name="Ying K."/>
            <person name="Li Y."/>
            <person name="Lu T."/>
            <person name="Huang Y."/>
            <person name="Zhao Q."/>
            <person name="Feng Q."/>
            <person name="Zhang L."/>
            <person name="Zhu J."/>
            <person name="Weng Q."/>
            <person name="Mu J."/>
            <person name="Lu Y."/>
            <person name="Fan D."/>
            <person name="Liu Y."/>
            <person name="Guan J."/>
            <person name="Zhang Y."/>
            <person name="Yu S."/>
            <person name="Liu X."/>
            <person name="Zhang Y."/>
            <person name="Hong G."/>
            <person name="Han B."/>
            <person name="Choisne N."/>
            <person name="Demange N."/>
            <person name="Orjeda G."/>
            <person name="Samain S."/>
            <person name="Cattolico L."/>
            <person name="Pelletier E."/>
            <person name="Couloux A."/>
            <person name="Segurens B."/>
            <person name="Wincker P."/>
            <person name="D'Hont A."/>
            <person name="Scarpelli C."/>
            <person name="Weissenbach J."/>
            <person name="Salanoubat M."/>
            <person name="Quetier F."/>
            <person name="Yu Y."/>
            <person name="Kim H.R."/>
            <person name="Rambo T."/>
            <person name="Currie J."/>
            <person name="Collura K."/>
            <person name="Luo M."/>
            <person name="Yang T."/>
            <person name="Ammiraju J.S.S."/>
            <person name="Engler F."/>
            <person name="Soderlund C."/>
            <person name="Wing R.A."/>
            <person name="Palmer L.E."/>
            <person name="de la Bastide M."/>
            <person name="Spiegel L."/>
            <person name="Nascimento L."/>
            <person name="Zutavern T."/>
            <person name="O'Shaughnessy A."/>
            <person name="Dike S."/>
            <person name="Dedhia N."/>
            <person name="Preston R."/>
            <person name="Balija V."/>
            <person name="McCombie W.R."/>
            <person name="Chow T."/>
            <person name="Chen H."/>
            <person name="Chung M."/>
            <person name="Chen C."/>
            <person name="Shaw J."/>
            <person name="Wu H."/>
            <person name="Hsiao K."/>
            <person name="Chao Y."/>
            <person name="Chu M."/>
            <person name="Cheng C."/>
            <person name="Hour A."/>
            <person name="Lee P."/>
            <person name="Lin S."/>
            <person name="Lin Y."/>
            <person name="Liou J."/>
            <person name="Liu S."/>
            <person name="Hsing Y."/>
            <person name="Raghuvanshi S."/>
            <person name="Mohanty A."/>
            <person name="Bharti A.K."/>
            <person name="Gaur A."/>
            <person name="Gupta V."/>
            <person name="Kumar D."/>
            <person name="Ravi V."/>
            <person name="Vij S."/>
            <person name="Kapur A."/>
            <person name="Khurana P."/>
            <person name="Khurana P."/>
            <person name="Khurana J.P."/>
            <person name="Tyagi A.K."/>
            <person name="Gaikwad K."/>
            <person name="Singh A."/>
            <person name="Dalal V."/>
            <person name="Srivastava S."/>
            <person name="Dixit A."/>
            <person name="Pal A.K."/>
            <person name="Ghazi I.A."/>
            <person name="Yadav M."/>
            <person name="Pandit A."/>
            <person name="Bhargava A."/>
            <person name="Sureshbabu K."/>
            <person name="Batra K."/>
            <person name="Sharma T.R."/>
            <person name="Mohapatra T."/>
            <person name="Singh N.K."/>
            <person name="Messing J."/>
            <person name="Nelson A.B."/>
            <person name="Fuks G."/>
            <person name="Kavchok S."/>
            <person name="Keizer G."/>
            <person name="Linton E."/>
            <person name="Llaca V."/>
            <person name="Song R."/>
            <person name="Tanyolac B."/>
            <person name="Young S."/>
            <person name="Ho-Il K."/>
            <person name="Hahn J.H."/>
            <person name="Sangsakoo G."/>
            <person name="Vanavichit A."/>
            <person name="de Mattos Luiz.A.T."/>
            <person name="Zimmer P.D."/>
            <person name="Malone G."/>
            <person name="Dellagostin O."/>
            <person name="de Oliveira A.C."/>
            <person name="Bevan M."/>
            <person name="Bancroft I."/>
            <person name="Minx P."/>
            <person name="Cordum H."/>
            <person name="Wilson R."/>
            <person name="Cheng Z."/>
            <person name="Jin W."/>
            <person name="Jiang J."/>
            <person name="Leong S.A."/>
            <person name="Iwama H."/>
            <person name="Gojobori T."/>
            <person name="Itoh T."/>
            <person name="Niimura Y."/>
            <person name="Fujii Y."/>
            <person name="Habara T."/>
            <person name="Sakai H."/>
            <person name="Sato Y."/>
            <person name="Wilson G."/>
            <person name="Kumar K."/>
            <person name="McCouch S."/>
            <person name="Juretic N."/>
            <person name="Hoen D."/>
            <person name="Wright S."/>
            <person name="Bruskiewich R."/>
            <person name="Bureau T."/>
            <person name="Miyao A."/>
            <person name="Hirochika H."/>
            <person name="Nishikawa T."/>
            <person name="Kadowaki K."/>
            <person name="Sugiura M."/>
            <person name="Burr B."/>
            <person name="Sasaki T."/>
        </authorList>
    </citation>
    <scope>NUCLEOTIDE SEQUENCE [LARGE SCALE GENOMIC DNA]</scope>
    <source>
        <strain evidence="14">cv. Nipponbare</strain>
    </source>
</reference>
<reference evidence="14" key="2">
    <citation type="journal article" date="2008" name="Nucleic Acids Res.">
        <title>The rice annotation project database (RAP-DB): 2008 update.</title>
        <authorList>
            <consortium name="The rice annotation project (RAP)"/>
        </authorList>
    </citation>
    <scope>GENOME REANNOTATION</scope>
    <source>
        <strain evidence="14">cv. Nipponbare</strain>
    </source>
</reference>
<feature type="region of interest" description="Disordered" evidence="10">
    <location>
        <begin position="1882"/>
        <end position="1918"/>
    </location>
</feature>
<dbReference type="InterPro" id="IPR000477">
    <property type="entry name" value="RT_dom"/>
</dbReference>
<keyword evidence="3" id="KW-0548">Nucleotidyltransferase</keyword>
<dbReference type="Gene3D" id="3.10.10.10">
    <property type="entry name" value="HIV Type 1 Reverse Transcriptase, subunit A, domain 1"/>
    <property type="match status" value="2"/>
</dbReference>
<dbReference type="PANTHER" id="PTHR37984:SF5">
    <property type="entry name" value="PROTEIN NYNRIN-LIKE"/>
    <property type="match status" value="1"/>
</dbReference>
<dbReference type="FunFam" id="3.10.20.370:FF:000001">
    <property type="entry name" value="Retrovirus-related Pol polyprotein from transposon 17.6-like protein"/>
    <property type="match status" value="1"/>
</dbReference>
<dbReference type="Pfam" id="PF00665">
    <property type="entry name" value="rve"/>
    <property type="match status" value="1"/>
</dbReference>
<dbReference type="Pfam" id="PF17917">
    <property type="entry name" value="RT_RNaseH"/>
    <property type="match status" value="1"/>
</dbReference>
<accession>Q5WMN7</accession>
<feature type="region of interest" description="Disordered" evidence="10">
    <location>
        <begin position="1308"/>
        <end position="1361"/>
    </location>
</feature>
<keyword evidence="5" id="KW-0255">Endonuclease</keyword>
<dbReference type="FunFam" id="3.30.420.10:FF:000032">
    <property type="entry name" value="Retrovirus-related Pol polyprotein from transposon 297-like Protein"/>
    <property type="match status" value="1"/>
</dbReference>
<dbReference type="GO" id="GO:0006310">
    <property type="term" value="P:DNA recombination"/>
    <property type="evidence" value="ECO:0007669"/>
    <property type="project" value="UniProtKB-KW"/>
</dbReference>
<dbReference type="Pfam" id="PF08284">
    <property type="entry name" value="RVP_2"/>
    <property type="match status" value="1"/>
</dbReference>
<dbReference type="InterPro" id="IPR002156">
    <property type="entry name" value="RNaseH_domain"/>
</dbReference>
<evidence type="ECO:0000256" key="5">
    <source>
        <dbReference type="ARBA" id="ARBA00022759"/>
    </source>
</evidence>
<evidence type="ECO:0000259" key="12">
    <source>
        <dbReference type="PROSITE" id="PS50994"/>
    </source>
</evidence>
<dbReference type="EMBL" id="AC135927">
    <property type="protein sequence ID" value="AAV32231.1"/>
    <property type="molecule type" value="Genomic_DNA"/>
</dbReference>
<keyword evidence="8" id="KW-0233">DNA recombination</keyword>
<evidence type="ECO:0000256" key="7">
    <source>
        <dbReference type="ARBA" id="ARBA00022918"/>
    </source>
</evidence>
<feature type="compositionally biased region" description="Basic and acidic residues" evidence="10">
    <location>
        <begin position="1882"/>
        <end position="1906"/>
    </location>
</feature>
<protein>
    <recommendedName>
        <fullName evidence="1">RNA-directed DNA polymerase</fullName>
        <ecNumber evidence="1">2.7.7.49</ecNumber>
    </recommendedName>
</protein>
<dbReference type="Proteomes" id="UP000000763">
    <property type="component" value="Chromosome 5"/>
</dbReference>
<gene>
    <name evidence="13" type="ORF">P0683B02.1</name>
</gene>
<dbReference type="GO" id="GO:0004523">
    <property type="term" value="F:RNA-DNA hybrid ribonuclease activity"/>
    <property type="evidence" value="ECO:0007669"/>
    <property type="project" value="InterPro"/>
</dbReference>
<feature type="compositionally biased region" description="Basic residues" evidence="10">
    <location>
        <begin position="1907"/>
        <end position="1916"/>
    </location>
</feature>
<dbReference type="InterPro" id="IPR021109">
    <property type="entry name" value="Peptidase_aspartic_dom_sf"/>
</dbReference>
<dbReference type="GO" id="GO:0003964">
    <property type="term" value="F:RNA-directed DNA polymerase activity"/>
    <property type="evidence" value="ECO:0007669"/>
    <property type="project" value="UniProtKB-KW"/>
</dbReference>
<feature type="domain" description="Integrase catalytic" evidence="12">
    <location>
        <begin position="2890"/>
        <end position="3050"/>
    </location>
</feature>
<feature type="compositionally biased region" description="Basic and acidic residues" evidence="10">
    <location>
        <begin position="1599"/>
        <end position="1630"/>
    </location>
</feature>
<dbReference type="SUPFAM" id="SSF53098">
    <property type="entry name" value="Ribonuclease H-like"/>
    <property type="match status" value="3"/>
</dbReference>
<dbReference type="Gene3D" id="2.40.70.10">
    <property type="entry name" value="Acid Proteases"/>
    <property type="match status" value="1"/>
</dbReference>
<evidence type="ECO:0000313" key="13">
    <source>
        <dbReference type="EMBL" id="AAV32231.1"/>
    </source>
</evidence>
<feature type="compositionally biased region" description="Basic and acidic residues" evidence="10">
    <location>
        <begin position="1577"/>
        <end position="1590"/>
    </location>
</feature>
<sequence length="3092" mass="350843">MPKMPCFKPEYLFGSEGFVQELCTMSFAIGFGTAPLYAQIPHDRDEEKCRVKITLNSNREDIPSVMFEAGGGNYLHACQEVARITIGELCDRYSDQLADTEYRYHPLQPQGSDCGSYLEPAGIENDATTRHLVEMLWAMDESHAEVVIAAQDREDRNRGKNCKLEDKVDRLEKELAALKGEAPPQKARVRLTARKRALFVPRYQLAPKVRVVEEEEAAPVSADPPVVNMVLTRSNGNGPNNNNNNGENPTLAQVLAQQAQLMNMMMQQLQNQQNQGNNHAPPQNKLAEFLRVRPPTFSSTTNPVEAGDWLHAIEKKLDLLQCNDQEKVSFASHQLHGPASEWWDHFRLNRTTTEPITWLEFTATFRKTHIPSGVVSLKKKEFRALTQGSRCVTEYLHEFNRLACYAPEDVRTDEERQEKFLEGLNDELSYPLMTGDYSDFQKLVDKAIRQEDKYNRMEQKKRRIAHFKAQVSSTTTMLATTTATKLHVLLQLQPSTSLPRGSHYSDKCPKPQRVKVVPAQNNSTAPASKARVNHVAAAEAQGARDVILESKDLDVILGMDWLARYKGVIDYANRKVTLTSNDGQVVTVHALPSEPLRSSLNQVTLEEIPIVRDYPDVFPDDLPGMSPKRDIEFRIDLVPGTTPIHKRPYRMAANELAEVKRQVDDLLQKGYIRPSSSPWGAPVIFVEKKDHTQRMCVDYCALNDVTIKNKYPLPRIDDLFDQLKGATVFSKIDLRSGYHQLRIKEEDIPKTAFTTRYGLFECTVISFGLTNAPAFFMNLMNKVFMEYLDKFVKDVKYKWSEECEQSFQELKSRLISAPIFILPDPKKGFQVYCDASKLGLGCVLMQDGKVVAYASRQLRPHEKNYPTHDLELAAVVHALKIWRHYLFGTRTEVYTDYKSLKYIFTQPDLNMRQRRWLELIKDYDMGIHYHPGKANVVADALSRKGYCNATEGRQLPWELCKEFERLNLGIVSRGFVAGLEAKPTLIDQVREAQINDPNIQEIKKNMRRGKAIGYLEDEQGTVWLGERICVPENKELKDAILKEAHDTLYSIHPGSTKMYQDLKEKFWWASMKHGQTERVNQILEDILRACALDFGGSWDKNLPYAEFSYNNSYQASLQMAPYEALYGRKCRTPLLWDQTGERQVFGTDILREAEEKVKIIQERLRIAQSRHKSYADNRRRDLSFEEGDHVYLHVTPLRGVHRFHTKGKLAPRFVGSYKIVSRRDPCTNVPQYPLYPVYGYHSSTVARQVGGLGAQGSTIMSSSFVDNSVNTNLSQVLPASTMLVWTQVSEIVFLVYTTMPISTGPPMTGHENTVATSQGDSMSKNCPAETENGASTTSELEKDSDTAKHCPSDMNRELTKMTSEATRSWCPIHKTRKHTLQACWVFLNVRAEIRACKERGIQRTSPTRDVYCPIHKTKNHDLSSCKVFLGTMKAPSPKLYVPIRDNGMEQGATPTSDRFVGVIDIDPHEPLVLHLLEDYGSSTTSAPREVLAIDDVGMSAHANAEAGNQSTTPAQHIRAVQAILRETPYDPVLNDDLERWTERLRESVTNLSNAFEEAATAAHPEQPPIGDANDQINSHREARRTRDNVNRSRRHVSSWRHDNGNRGDRSNEDRDQDNHHDHNDRERRVPDNIGRGRRHNDDDDGDRRRDNSGRRRQDSRDPGRHPRNRTPEPSDPLSSSSSASSSSSGRHPRRTHDRRQPTAPNAGCRAFCRFLRDVLWPERFRPGAIEKYSTLLNDGSTDPEEFLQVYSTVLYAAGADDNAFANYLPTVLKGSARSWLMHLPPYSISSWADLWQQFVANFQGTYKHHAIKDDLHALTQNSGESLREYVRRFNECRNTIPKITDASVIRAFKSGELATRRITTTRRLFEIVERCAHADDALRRKNDKPKTGGEKKPATDASESSKKKNRKNGKRKAQAEVLAAEYANPPKRPDPQSSDIKKAWCPIHKTNIHSLEDCPVFKKSLEKHITFEKGKQVRVIEKNEEAVPHESDSAYPDSDLHVSHIFSGSTTYSSKRKYKKVEREVCSTWQGAAPKMKWSEQRIEFSEEDHPKTAVIPGRYPIVVEPTIRNIKHFGRDGNSVKRVDTNRSTLPRNYSPIIVQTIRQDYVAQQITFDVAEFDTTYNAIIGRTALAKFMAASHYAYQVLKMPGPKGTITIQGNAKLEVQCDKRSLDMVEQTPSPPATTEPPKKVSKTNKTPKPDGAIKIVPLSSANPNKTPSDMPGVPREVIEHKLMMRPDAKPVKQRLRRFAPDRKQAIREELDKLLKAGFIREVLHPEWLANPVMVRKANGKWRMCVDFTDLNKACPKDHFPLPRIDQLVDSTAGCELLSFLDAYSGYHQISMAKEDEEKTTFITPFGVFCYVKMSFGLITAGNTFQRMVQGALRDQLGNNVEAYVDDIVVKTKTGDSLIDDLRQTFDNLRRYRLMLNPEKCTFGVPSGKLLGFLVSGRGIEANLEKIKAIENMKSPTRLKEEAEEAFVALKRYLSNRPVLVAPQPNEELFLYIAATPYSVSTVIVVEREKVQRPVYYVSEALHDAKTRYPQIQKLLYAVIMTSRKLRHYFQAHRVTVVSSFPLGEVVRNKDVVGCIAKWVVELSQFDVHFVPRTAIKSQVLADFIADWTMPDNKSDNQVDNETWTMAFDGALNSQGAGAGFILTSPSGDQFKHAIHLNFRATNNIVEYEGLLAGIRAAAALGVKRLIVKGDFELVANQVHKDYKCSNPELSKYLAEVSKLEKMFDGIEVRHIYRKDNIEQDDLARRASRREPLKPGTFLDIRTKPSVKEVSGEVSPDTPDISSEVTKAERAVADIETTDNWHIPLIKFINSEELPEDDIEAEKITRKAKIYCMVGNDLYKKASNGVLLKCVSSDDGKHLLLDIHEGICVSHAAGWTLVGKAFRQGFFWPTALKDACDMGGYRFLFVAIDKFTKWIEAVPTGEIKADNAIKFIKGIFCRYGLPHRIITDNGSQFISADFQDYCIGLGVKICFASDSHPQSNRQVERANSIVLQGIKTRVYDRLMSHDKKWVEELPSVLWAVRTTPTTSNKETPFFLVYGSEAMLPDELRHQSTRVQKHSDEDQEEQWDIDVNLLEEHRERVAI</sequence>
<name>Q5WMN7_ORYSJ</name>
<evidence type="ECO:0000256" key="6">
    <source>
        <dbReference type="ARBA" id="ARBA00022801"/>
    </source>
</evidence>
<evidence type="ECO:0000256" key="1">
    <source>
        <dbReference type="ARBA" id="ARBA00012493"/>
    </source>
</evidence>
<evidence type="ECO:0000256" key="4">
    <source>
        <dbReference type="ARBA" id="ARBA00022722"/>
    </source>
</evidence>
<keyword evidence="4" id="KW-0540">Nuclease</keyword>
<evidence type="ECO:0000259" key="11">
    <source>
        <dbReference type="PROSITE" id="PS50879"/>
    </source>
</evidence>
<dbReference type="InterPro" id="IPR043128">
    <property type="entry name" value="Rev_trsase/Diguanyl_cyclase"/>
</dbReference>
<dbReference type="InterPro" id="IPR041588">
    <property type="entry name" value="Integrase_H2C2"/>
</dbReference>
<dbReference type="InterPro" id="IPR001584">
    <property type="entry name" value="Integrase_cat-core"/>
</dbReference>
<dbReference type="CDD" id="cd01647">
    <property type="entry name" value="RT_LTR"/>
    <property type="match status" value="2"/>
</dbReference>
<dbReference type="GO" id="GO:0003676">
    <property type="term" value="F:nucleic acid binding"/>
    <property type="evidence" value="ECO:0007669"/>
    <property type="project" value="InterPro"/>
</dbReference>
<keyword evidence="7" id="KW-0695">RNA-directed DNA polymerase</keyword>
<feature type="compositionally biased region" description="Polar residues" evidence="10">
    <location>
        <begin position="1310"/>
        <end position="1324"/>
    </location>
</feature>
<dbReference type="PROSITE" id="PS50879">
    <property type="entry name" value="RNASE_H_1"/>
    <property type="match status" value="1"/>
</dbReference>
<dbReference type="Gene3D" id="3.30.70.270">
    <property type="match status" value="1"/>
</dbReference>
<feature type="domain" description="RNase H type-1" evidence="11">
    <location>
        <begin position="2630"/>
        <end position="2759"/>
    </location>
</feature>
<evidence type="ECO:0000256" key="3">
    <source>
        <dbReference type="ARBA" id="ARBA00022695"/>
    </source>
</evidence>
<dbReference type="CDD" id="cd09279">
    <property type="entry name" value="RNase_HI_like"/>
    <property type="match status" value="1"/>
</dbReference>
<dbReference type="InterPro" id="IPR041373">
    <property type="entry name" value="RT_RNaseH"/>
</dbReference>
<dbReference type="InterPro" id="IPR036397">
    <property type="entry name" value="RNaseH_sf"/>
</dbReference>
<dbReference type="InterPro" id="IPR050951">
    <property type="entry name" value="Retrovirus_Pol_polyprotein"/>
</dbReference>
<dbReference type="GO" id="GO:0015074">
    <property type="term" value="P:DNA integration"/>
    <property type="evidence" value="ECO:0007669"/>
    <property type="project" value="InterPro"/>
</dbReference>
<dbReference type="EC" id="2.7.7.49" evidence="1"/>
<feature type="compositionally biased region" description="Low complexity" evidence="10">
    <location>
        <begin position="1678"/>
        <end position="1688"/>
    </location>
</feature>
<dbReference type="Gene3D" id="3.30.420.10">
    <property type="entry name" value="Ribonuclease H-like superfamily/Ribonuclease H"/>
    <property type="match status" value="3"/>
</dbReference>
<evidence type="ECO:0000256" key="10">
    <source>
        <dbReference type="SAM" id="MobiDB-lite"/>
    </source>
</evidence>
<evidence type="ECO:0000256" key="8">
    <source>
        <dbReference type="ARBA" id="ARBA00023172"/>
    </source>
</evidence>
<dbReference type="SUPFAM" id="SSF56672">
    <property type="entry name" value="DNA/RNA polymerases"/>
    <property type="match status" value="2"/>
</dbReference>
<dbReference type="Pfam" id="PF03732">
    <property type="entry name" value="Retrotrans_gag"/>
    <property type="match status" value="2"/>
</dbReference>
<dbReference type="InterPro" id="IPR005162">
    <property type="entry name" value="Retrotrans_gag_dom"/>
</dbReference>
<dbReference type="CDD" id="cd09274">
    <property type="entry name" value="RNase_HI_RT_Ty3"/>
    <property type="match status" value="1"/>
</dbReference>
<evidence type="ECO:0000256" key="2">
    <source>
        <dbReference type="ARBA" id="ARBA00022679"/>
    </source>
</evidence>
<keyword evidence="2" id="KW-0808">Transferase</keyword>
<feature type="compositionally biased region" description="Basic and acidic residues" evidence="10">
    <location>
        <begin position="1339"/>
        <end position="1359"/>
    </location>
</feature>
<feature type="region of interest" description="Disordered" evidence="10">
    <location>
        <begin position="1557"/>
        <end position="1705"/>
    </location>
</feature>
<dbReference type="PANTHER" id="PTHR37984">
    <property type="entry name" value="PROTEIN CBG26694"/>
    <property type="match status" value="1"/>
</dbReference>
<dbReference type="Pfam" id="PF17919">
    <property type="entry name" value="RT_RNaseH_2"/>
    <property type="match status" value="1"/>
</dbReference>
<dbReference type="Pfam" id="PF13456">
    <property type="entry name" value="RVT_3"/>
    <property type="match status" value="1"/>
</dbReference>
<keyword evidence="6" id="KW-0378">Hydrolase</keyword>
<dbReference type="InterPro" id="IPR043502">
    <property type="entry name" value="DNA/RNA_pol_sf"/>
</dbReference>
<proteinExistence type="predicted"/>
<dbReference type="PROSITE" id="PS50994">
    <property type="entry name" value="INTEGRASE"/>
    <property type="match status" value="1"/>
</dbReference>
<dbReference type="InterPro" id="IPR041577">
    <property type="entry name" value="RT_RNaseH_2"/>
</dbReference>
<feature type="compositionally biased region" description="Basic and acidic residues" evidence="10">
    <location>
        <begin position="1639"/>
        <end position="1672"/>
    </location>
</feature>
<feature type="region of interest" description="Disordered" evidence="10">
    <location>
        <begin position="2173"/>
        <end position="2222"/>
    </location>
</feature>
<keyword evidence="9" id="KW-0511">Multifunctional enzyme</keyword>